<dbReference type="Gene3D" id="3.40.50.12090">
    <property type="match status" value="1"/>
</dbReference>
<dbReference type="InterPro" id="IPR036908">
    <property type="entry name" value="RlpA-like_sf"/>
</dbReference>
<protein>
    <recommendedName>
        <fullName evidence="3">Probable endolytic peptidoglycan transglycosylase RlpA</fullName>
        <ecNumber evidence="3">4.2.2.-</ecNumber>
    </recommendedName>
</protein>
<feature type="region of interest" description="Disordered" evidence="5">
    <location>
        <begin position="1"/>
        <end position="35"/>
    </location>
</feature>
<dbReference type="Pfam" id="PF04122">
    <property type="entry name" value="CW_binding_2"/>
    <property type="match status" value="3"/>
</dbReference>
<dbReference type="InterPro" id="IPR012997">
    <property type="entry name" value="RplA"/>
</dbReference>
<dbReference type="InterPro" id="IPR007253">
    <property type="entry name" value="Cell_wall-bd_2"/>
</dbReference>
<proteinExistence type="inferred from homology"/>
<feature type="region of interest" description="Disordered" evidence="5">
    <location>
        <begin position="60"/>
        <end position="98"/>
    </location>
</feature>
<feature type="region of interest" description="Disordered" evidence="5">
    <location>
        <begin position="443"/>
        <end position="496"/>
    </location>
</feature>
<evidence type="ECO:0000256" key="1">
    <source>
        <dbReference type="ARBA" id="ARBA00023239"/>
    </source>
</evidence>
<dbReference type="Proteomes" id="UP000264006">
    <property type="component" value="Chromosome"/>
</dbReference>
<dbReference type="EC" id="4.2.2.-" evidence="3"/>
<dbReference type="InterPro" id="IPR009009">
    <property type="entry name" value="RlpA-like_DPBB"/>
</dbReference>
<feature type="compositionally biased region" description="Pro residues" evidence="5">
    <location>
        <begin position="456"/>
        <end position="470"/>
    </location>
</feature>
<feature type="compositionally biased region" description="Low complexity" evidence="5">
    <location>
        <begin position="70"/>
        <end position="80"/>
    </location>
</feature>
<evidence type="ECO:0000259" key="6">
    <source>
        <dbReference type="Pfam" id="PF03330"/>
    </source>
</evidence>
<sequence>MESRQVGQDGPGQQAETTRASEVTSLGARGQGFRTGHEYTDHRAVWGRWFVHPGTGILGSLSREGPHAMRSGPTGPGPRAGTRRRTSPQVGGAPTPHPHIMLRHFTTFLRAMLAATLLLSVLALPAHADSVVSRSFGPDRISTAVEASENFRVSANDALLATAFAFPDALTAGALAHRMNAPVLLTGRDALPGIVADELARLGVTTVWILGGQGAISADVEQALTDMGLRTRRLAGTSRYGTAREIVRAAGSSATGEVVLALGEHNDPDRAWPDAVASGALAATPDRIPTVLTRSDALPEETEEALEIIGATDVIILGDDSVIDDDVEAHLHMLGYATRRVTGDNRYETSVALASDALARFDSTEQPAVFASGRAFPDALSAGSLAASLGAPLLLVPPTEKLPGTSERFLRDHADRFSMGVVVGGPAAADEYVLAQLDAALQGQPSPAQPREEQPPAEPAAAPEPAPAEPVQPAAAEEDNETFEGDASYYGPGLNGNQTANGETFDMYGMTAAHRTLPFDTIIRVTNLNNGRQVDLRINDRGPYADDRVLDVSYGAAQELQMMDDGVVPVRVEVLSSP</sequence>
<dbReference type="KEGG" id="euz:DVS28_a3047"/>
<feature type="domain" description="RlpA-like protein double-psi beta-barrel" evidence="6">
    <location>
        <begin position="483"/>
        <end position="572"/>
    </location>
</feature>
<name>A0A346XZS9_9ACTN</name>
<evidence type="ECO:0000256" key="2">
    <source>
        <dbReference type="ARBA" id="ARBA00023316"/>
    </source>
</evidence>
<organism evidence="7 8">
    <name type="scientific">Euzebya pacifica</name>
    <dbReference type="NCBI Taxonomy" id="1608957"/>
    <lineage>
        <taxon>Bacteria</taxon>
        <taxon>Bacillati</taxon>
        <taxon>Actinomycetota</taxon>
        <taxon>Nitriliruptoria</taxon>
        <taxon>Euzebyales</taxon>
    </lineage>
</organism>
<comment type="similarity">
    <text evidence="3 4">Belongs to the RlpA family.</text>
</comment>
<evidence type="ECO:0000313" key="7">
    <source>
        <dbReference type="EMBL" id="AXV07726.1"/>
    </source>
</evidence>
<dbReference type="CDD" id="cd22268">
    <property type="entry name" value="DPBB_RlpA-like"/>
    <property type="match status" value="1"/>
</dbReference>
<feature type="compositionally biased region" description="Polar residues" evidence="5">
    <location>
        <begin position="14"/>
        <end position="24"/>
    </location>
</feature>
<keyword evidence="2 3" id="KW-0961">Cell wall biogenesis/degradation</keyword>
<dbReference type="NCBIfam" id="TIGR00413">
    <property type="entry name" value="rlpA"/>
    <property type="match status" value="1"/>
</dbReference>
<dbReference type="HAMAP" id="MF_02071">
    <property type="entry name" value="RlpA"/>
    <property type="match status" value="1"/>
</dbReference>
<gene>
    <name evidence="3" type="primary">rlpA</name>
    <name evidence="7" type="ORF">DVS28_a3047</name>
</gene>
<accession>A0A346XZS9</accession>
<dbReference type="PANTHER" id="PTHR34183:SF1">
    <property type="entry name" value="ENDOLYTIC PEPTIDOGLYCAN TRANSGLYCOSYLASE RLPA"/>
    <property type="match status" value="1"/>
</dbReference>
<keyword evidence="1 3" id="KW-0456">Lyase</keyword>
<dbReference type="Gene3D" id="2.40.40.10">
    <property type="entry name" value="RlpA-like domain"/>
    <property type="match status" value="1"/>
</dbReference>
<dbReference type="EMBL" id="CP031165">
    <property type="protein sequence ID" value="AXV07726.1"/>
    <property type="molecule type" value="Genomic_DNA"/>
</dbReference>
<dbReference type="PANTHER" id="PTHR34183">
    <property type="entry name" value="ENDOLYTIC PEPTIDOGLYCAN TRANSGLYCOSYLASE RLPA"/>
    <property type="match status" value="1"/>
</dbReference>
<dbReference type="GO" id="GO:0000270">
    <property type="term" value="P:peptidoglycan metabolic process"/>
    <property type="evidence" value="ECO:0007669"/>
    <property type="project" value="UniProtKB-UniRule"/>
</dbReference>
<dbReference type="InterPro" id="IPR034718">
    <property type="entry name" value="RlpA"/>
</dbReference>
<dbReference type="GO" id="GO:0008932">
    <property type="term" value="F:lytic endotransglycosylase activity"/>
    <property type="evidence" value="ECO:0007669"/>
    <property type="project" value="UniProtKB-UniRule"/>
</dbReference>
<evidence type="ECO:0000256" key="5">
    <source>
        <dbReference type="SAM" id="MobiDB-lite"/>
    </source>
</evidence>
<dbReference type="GO" id="GO:0071555">
    <property type="term" value="P:cell wall organization"/>
    <property type="evidence" value="ECO:0007669"/>
    <property type="project" value="UniProtKB-KW"/>
</dbReference>
<evidence type="ECO:0000256" key="3">
    <source>
        <dbReference type="HAMAP-Rule" id="MF_02071"/>
    </source>
</evidence>
<keyword evidence="8" id="KW-1185">Reference proteome</keyword>
<keyword evidence="7" id="KW-0449">Lipoprotein</keyword>
<dbReference type="AlphaFoldDB" id="A0A346XZS9"/>
<dbReference type="Pfam" id="PF03330">
    <property type="entry name" value="DPBB_1"/>
    <property type="match status" value="1"/>
</dbReference>
<evidence type="ECO:0000256" key="4">
    <source>
        <dbReference type="RuleBase" id="RU003495"/>
    </source>
</evidence>
<comment type="function">
    <text evidence="3">Lytic transglycosylase with a strong preference for naked glycan strands that lack stem peptides.</text>
</comment>
<reference evidence="7 8" key="1">
    <citation type="submission" date="2018-09" db="EMBL/GenBank/DDBJ databases">
        <title>Complete genome sequence of Euzebya sp. DY32-46 isolated from seawater of Pacific Ocean.</title>
        <authorList>
            <person name="Xu L."/>
            <person name="Wu Y.-H."/>
            <person name="Xu X.-W."/>
        </authorList>
    </citation>
    <scope>NUCLEOTIDE SEQUENCE [LARGE SCALE GENOMIC DNA]</scope>
    <source>
        <strain evidence="7 8">DY32-46</strain>
    </source>
</reference>
<dbReference type="SUPFAM" id="SSF50685">
    <property type="entry name" value="Barwin-like endoglucanases"/>
    <property type="match status" value="1"/>
</dbReference>
<evidence type="ECO:0000313" key="8">
    <source>
        <dbReference type="Proteomes" id="UP000264006"/>
    </source>
</evidence>